<dbReference type="Proteomes" id="UP001596091">
    <property type="component" value="Unassembled WGS sequence"/>
</dbReference>
<dbReference type="EMBL" id="JBHSPH010000003">
    <property type="protein sequence ID" value="MFC5863008.1"/>
    <property type="molecule type" value="Genomic_DNA"/>
</dbReference>
<dbReference type="PROSITE" id="PS51257">
    <property type="entry name" value="PROKAR_LIPOPROTEIN"/>
    <property type="match status" value="1"/>
</dbReference>
<evidence type="ECO:0000256" key="1">
    <source>
        <dbReference type="SAM" id="SignalP"/>
    </source>
</evidence>
<reference evidence="3" key="1">
    <citation type="journal article" date="2019" name="Int. J. Syst. Evol. Microbiol.">
        <title>The Global Catalogue of Microorganisms (GCM) 10K type strain sequencing project: providing services to taxonomists for standard genome sequencing and annotation.</title>
        <authorList>
            <consortium name="The Broad Institute Genomics Platform"/>
            <consortium name="The Broad Institute Genome Sequencing Center for Infectious Disease"/>
            <person name="Wu L."/>
            <person name="Ma J."/>
        </authorList>
    </citation>
    <scope>NUCLEOTIDE SEQUENCE [LARGE SCALE GENOMIC DNA]</scope>
    <source>
        <strain evidence="3">JCM 4087</strain>
    </source>
</reference>
<feature type="signal peptide" evidence="1">
    <location>
        <begin position="1"/>
        <end position="21"/>
    </location>
</feature>
<dbReference type="SUPFAM" id="SSF50969">
    <property type="entry name" value="YVTN repeat-like/Quinoprotein amine dehydrogenase"/>
    <property type="match status" value="1"/>
</dbReference>
<protein>
    <recommendedName>
        <fullName evidence="4">Lipoprotein</fullName>
    </recommendedName>
</protein>
<sequence length="475" mass="49932">MKKRSLVFSALAALATAGALAGCGSTYYFAGRVLPPSGIANRVLIAVQNPTSITKGALQFVDAYYDIRQSYNDKIPGFSISGYSGALPSTIQNMPEEQVGVVYGSGDGSLTLINYAKETTAGTVGTLNGLSAEAYVSRNQLWVIAANQSADLVTVLDRNASRSYSFSLPGVYHVSMNPGGTVMLAFVQNSNYAYYPRKLTSADSNALAAYYLTNQSWPAPYVDCEPKNLPGMCLAQMQDPSGTPLTFDRPIKGVFSADGSSIFVLNCGPECGGTAAGVSILPTGPFNFNDGQQAGTIPTQSAITTIAVPGGSSNALENGNTLYVLGEQLLPDGLFTGNLTLVDLPSNTAGSPISVSDSAPGLRTRMIMADDNTLWLGGIRCTQGERYATGQPYGCLTMFNTSSNTVTMLEPFQGDLTGIAAVTSLHKVYIAEGGQVYIYSTSDGSAINNYYVTVTGTAYDVAYMDAVSDGDNTVY</sequence>
<evidence type="ECO:0008006" key="4">
    <source>
        <dbReference type="Google" id="ProtNLM"/>
    </source>
</evidence>
<gene>
    <name evidence="2" type="ORF">ACFPT7_11945</name>
</gene>
<keyword evidence="1" id="KW-0732">Signal</keyword>
<keyword evidence="3" id="KW-1185">Reference proteome</keyword>
<name>A0ABW1EJ65_9BACT</name>
<organism evidence="2 3">
    <name type="scientific">Acidicapsa dinghuensis</name>
    <dbReference type="NCBI Taxonomy" id="2218256"/>
    <lineage>
        <taxon>Bacteria</taxon>
        <taxon>Pseudomonadati</taxon>
        <taxon>Acidobacteriota</taxon>
        <taxon>Terriglobia</taxon>
        <taxon>Terriglobales</taxon>
        <taxon>Acidobacteriaceae</taxon>
        <taxon>Acidicapsa</taxon>
    </lineage>
</organism>
<accession>A0ABW1EJ65</accession>
<comment type="caution">
    <text evidence="2">The sequence shown here is derived from an EMBL/GenBank/DDBJ whole genome shotgun (WGS) entry which is preliminary data.</text>
</comment>
<dbReference type="InterPro" id="IPR011044">
    <property type="entry name" value="Quino_amine_DH_bsu"/>
</dbReference>
<evidence type="ECO:0000313" key="3">
    <source>
        <dbReference type="Proteomes" id="UP001596091"/>
    </source>
</evidence>
<dbReference type="RefSeq" id="WP_263339264.1">
    <property type="nucleotide sequence ID" value="NZ_JAGSYH010000005.1"/>
</dbReference>
<evidence type="ECO:0000313" key="2">
    <source>
        <dbReference type="EMBL" id="MFC5863008.1"/>
    </source>
</evidence>
<feature type="chain" id="PRO_5045103100" description="Lipoprotein" evidence="1">
    <location>
        <begin position="22"/>
        <end position="475"/>
    </location>
</feature>
<proteinExistence type="predicted"/>